<reference evidence="1" key="2">
    <citation type="submission" date="2019-01" db="UniProtKB">
        <authorList>
            <consortium name="EnsemblPlants"/>
        </authorList>
    </citation>
    <scope>IDENTIFICATION</scope>
    <source>
        <strain evidence="1">cv. Heinz 1706</strain>
    </source>
</reference>
<dbReference type="AlphaFoldDB" id="A0A3Q7E9F8"/>
<evidence type="ECO:0000313" key="2">
    <source>
        <dbReference type="Proteomes" id="UP000004994"/>
    </source>
</evidence>
<sequence>MKNLEYPIEVKTVYCLTPESCLECIDGEGTEKMKSFEYSIEVKIGMCAFFSQKNRKRLRFLEYI</sequence>
<dbReference type="Proteomes" id="UP000004994">
    <property type="component" value="Chromosome 1"/>
</dbReference>
<organism evidence="1">
    <name type="scientific">Solanum lycopersicum</name>
    <name type="common">Tomato</name>
    <name type="synonym">Lycopersicon esculentum</name>
    <dbReference type="NCBI Taxonomy" id="4081"/>
    <lineage>
        <taxon>Eukaryota</taxon>
        <taxon>Viridiplantae</taxon>
        <taxon>Streptophyta</taxon>
        <taxon>Embryophyta</taxon>
        <taxon>Tracheophyta</taxon>
        <taxon>Spermatophyta</taxon>
        <taxon>Magnoliopsida</taxon>
        <taxon>eudicotyledons</taxon>
        <taxon>Gunneridae</taxon>
        <taxon>Pentapetalae</taxon>
        <taxon>asterids</taxon>
        <taxon>lamiids</taxon>
        <taxon>Solanales</taxon>
        <taxon>Solanaceae</taxon>
        <taxon>Solanoideae</taxon>
        <taxon>Solaneae</taxon>
        <taxon>Solanum</taxon>
        <taxon>Solanum subgen. Lycopersicon</taxon>
    </lineage>
</organism>
<dbReference type="InParanoid" id="A0A3Q7E9F8"/>
<dbReference type="EnsemblPlants" id="Solyc01g009230.3.1">
    <property type="protein sequence ID" value="Solyc01g009230.3.1"/>
    <property type="gene ID" value="Solyc01g009230.3"/>
</dbReference>
<proteinExistence type="predicted"/>
<dbReference type="Gramene" id="Solyc01g009230.3.1">
    <property type="protein sequence ID" value="Solyc01g009230.3.1"/>
    <property type="gene ID" value="Solyc01g009230.3"/>
</dbReference>
<name>A0A3Q7E9F8_SOLLC</name>
<keyword evidence="2" id="KW-1185">Reference proteome</keyword>
<accession>A0A3Q7E9F8</accession>
<evidence type="ECO:0000313" key="1">
    <source>
        <dbReference type="EnsemblPlants" id="Solyc01g009230.3.1"/>
    </source>
</evidence>
<reference evidence="1" key="1">
    <citation type="journal article" date="2012" name="Nature">
        <title>The tomato genome sequence provides insights into fleshy fruit evolution.</title>
        <authorList>
            <consortium name="Tomato Genome Consortium"/>
        </authorList>
    </citation>
    <scope>NUCLEOTIDE SEQUENCE [LARGE SCALE GENOMIC DNA]</scope>
    <source>
        <strain evidence="1">cv. Heinz 1706</strain>
    </source>
</reference>
<protein>
    <submittedName>
        <fullName evidence="1">Uncharacterized protein</fullName>
    </submittedName>
</protein>